<protein>
    <submittedName>
        <fullName evidence="2">Uncharacterized protein</fullName>
    </submittedName>
</protein>
<dbReference type="STRING" id="1237085.Ngar_c02800"/>
<keyword evidence="1" id="KW-1133">Transmembrane helix</keyword>
<dbReference type="KEGG" id="nga:Ngar_c02800"/>
<dbReference type="HOGENOM" id="CLU_1472029_0_0_2"/>
<dbReference type="EMBL" id="CP002408">
    <property type="protein sequence ID" value="AFU57228.1"/>
    <property type="molecule type" value="Genomic_DNA"/>
</dbReference>
<dbReference type="RefSeq" id="WP_015017801.1">
    <property type="nucleotide sequence ID" value="NC_018719.1"/>
</dbReference>
<reference evidence="2 3" key="1">
    <citation type="journal article" date="2012" name="Environ. Microbiol.">
        <title>The genome of the ammonia-oxidizing Candidatus Nitrososphaera gargensis: insights into metabolic versatility and environmental adaptations.</title>
        <authorList>
            <person name="Spang A."/>
            <person name="Poehlein A."/>
            <person name="Offre P."/>
            <person name="Zumbragel S."/>
            <person name="Haider S."/>
            <person name="Rychlik N."/>
            <person name="Nowka B."/>
            <person name="Schmeisser C."/>
            <person name="Lebedeva E.V."/>
            <person name="Rattei T."/>
            <person name="Bohm C."/>
            <person name="Schmid M."/>
            <person name="Galushko A."/>
            <person name="Hatzenpichler R."/>
            <person name="Weinmaier T."/>
            <person name="Daniel R."/>
            <person name="Schleper C."/>
            <person name="Spieck E."/>
            <person name="Streit W."/>
            <person name="Wagner M."/>
        </authorList>
    </citation>
    <scope>NUCLEOTIDE SEQUENCE [LARGE SCALE GENOMIC DNA]</scope>
    <source>
        <strain evidence="3">Ga9.2</strain>
    </source>
</reference>
<dbReference type="Proteomes" id="UP000008037">
    <property type="component" value="Chromosome"/>
</dbReference>
<evidence type="ECO:0000313" key="2">
    <source>
        <dbReference type="EMBL" id="AFU57228.1"/>
    </source>
</evidence>
<feature type="transmembrane region" description="Helical" evidence="1">
    <location>
        <begin position="144"/>
        <end position="162"/>
    </location>
</feature>
<dbReference type="BioCyc" id="CNIT1237085:G1324-280-MONOMER"/>
<accession>K0IEM6</accession>
<keyword evidence="3" id="KW-1185">Reference proteome</keyword>
<gene>
    <name evidence="2" type="ordered locus">Ngar_c02800</name>
</gene>
<keyword evidence="1" id="KW-0472">Membrane</keyword>
<sequence length="168" mass="18621">MIRPFLFIALVAAAATTQAGLAYGHFFGDTKNVDRYQVVFAPNPSNPTAGDNSTLNFSVLENNANIYNIYAAVMITDQSGRVVDQVPYKLYEFSDITIPYSFRENGRYTVTLQTRIIGDEKYQSSPLEASFDITVGLIPFDELMLFYVTPAAVAIAGIAIYLHSKKKL</sequence>
<evidence type="ECO:0000313" key="3">
    <source>
        <dbReference type="Proteomes" id="UP000008037"/>
    </source>
</evidence>
<evidence type="ECO:0000256" key="1">
    <source>
        <dbReference type="SAM" id="Phobius"/>
    </source>
</evidence>
<name>K0IEM6_NITGG</name>
<dbReference type="InParanoid" id="K0IEM6"/>
<organism evidence="2 3">
    <name type="scientific">Nitrososphaera gargensis (strain Ga9.2)</name>
    <dbReference type="NCBI Taxonomy" id="1237085"/>
    <lineage>
        <taxon>Archaea</taxon>
        <taxon>Nitrososphaerota</taxon>
        <taxon>Nitrososphaeria</taxon>
        <taxon>Nitrososphaerales</taxon>
        <taxon>Nitrososphaeraceae</taxon>
        <taxon>Nitrososphaera</taxon>
    </lineage>
</organism>
<keyword evidence="1" id="KW-0812">Transmembrane</keyword>
<dbReference type="GeneID" id="13796456"/>
<dbReference type="AlphaFoldDB" id="K0IEM6"/>
<dbReference type="OrthoDB" id="10064at2157"/>
<proteinExistence type="predicted"/>